<accession>A0A0S4FRU6</accession>
<evidence type="ECO:0000313" key="2">
    <source>
        <dbReference type="Proteomes" id="UP000062768"/>
    </source>
</evidence>
<name>A0A0S4FRU6_METFO</name>
<organism evidence="1 2">
    <name type="scientific">Methanobacterium formicicum</name>
    <dbReference type="NCBI Taxonomy" id="2162"/>
    <lineage>
        <taxon>Archaea</taxon>
        <taxon>Methanobacteriati</taxon>
        <taxon>Methanobacteriota</taxon>
        <taxon>Methanomada group</taxon>
        <taxon>Methanobacteria</taxon>
        <taxon>Methanobacteriales</taxon>
        <taxon>Methanobacteriaceae</taxon>
        <taxon>Methanobacterium</taxon>
    </lineage>
</organism>
<evidence type="ECO:0008006" key="3">
    <source>
        <dbReference type="Google" id="ProtNLM"/>
    </source>
</evidence>
<dbReference type="Proteomes" id="UP000062768">
    <property type="component" value="Chromosome I"/>
</dbReference>
<keyword evidence="2" id="KW-1185">Reference proteome</keyword>
<reference evidence="1" key="1">
    <citation type="submission" date="2014-09" db="EMBL/GenBank/DDBJ databases">
        <authorList>
            <person name="Wibberg D."/>
        </authorList>
    </citation>
    <scope>NUCLEOTIDE SEQUENCE [LARGE SCALE GENOMIC DNA]</scope>
    <source>
        <strain evidence="1">Mb9</strain>
    </source>
</reference>
<sequence>MKTAPSVLIYGFTMTIIYIYEHDKLQFFIIKHDI</sequence>
<dbReference type="EMBL" id="LN734822">
    <property type="protein sequence ID" value="CEL25790.1"/>
    <property type="molecule type" value="Genomic_DNA"/>
</dbReference>
<protein>
    <recommendedName>
        <fullName evidence="3">Secreted protein</fullName>
    </recommendedName>
</protein>
<gene>
    <name evidence="1" type="ORF">MB9_2175</name>
</gene>
<evidence type="ECO:0000313" key="1">
    <source>
        <dbReference type="EMBL" id="CEL25790.1"/>
    </source>
</evidence>
<dbReference type="PATRIC" id="fig|2162.10.peg.2245"/>
<proteinExistence type="predicted"/>
<dbReference type="AlphaFoldDB" id="A0A0S4FRU6"/>